<dbReference type="Proteomes" id="UP001159428">
    <property type="component" value="Unassembled WGS sequence"/>
</dbReference>
<protein>
    <submittedName>
        <fullName evidence="1">Uncharacterized protein</fullName>
    </submittedName>
</protein>
<proteinExistence type="predicted"/>
<sequence length="115" mass="13149">MKFTIFSGHGQVLNCFRCVSSVSWKECAYQQYETKCSQENDACITVKFQGRYGETGFVRDCVKKKTCKKAELSQCQQTEQCDFECCRGELCNSVLNAQSSRILFMLCMSSLLLLF</sequence>
<gene>
    <name evidence="1" type="ORF">PMEA_00035116</name>
</gene>
<accession>A0AAU9WA79</accession>
<dbReference type="EMBL" id="CALNXJ010000009">
    <property type="protein sequence ID" value="CAH3103154.1"/>
    <property type="molecule type" value="Genomic_DNA"/>
</dbReference>
<dbReference type="CDD" id="cd00117">
    <property type="entry name" value="TFP"/>
    <property type="match status" value="1"/>
</dbReference>
<name>A0AAU9WA79_9CNID</name>
<comment type="caution">
    <text evidence="1">The sequence shown here is derived from an EMBL/GenBank/DDBJ whole genome shotgun (WGS) entry which is preliminary data.</text>
</comment>
<dbReference type="AlphaFoldDB" id="A0AAU9WA79"/>
<evidence type="ECO:0000313" key="2">
    <source>
        <dbReference type="Proteomes" id="UP001159428"/>
    </source>
</evidence>
<dbReference type="SUPFAM" id="SSF57302">
    <property type="entry name" value="Snake toxin-like"/>
    <property type="match status" value="1"/>
</dbReference>
<organism evidence="1 2">
    <name type="scientific">Pocillopora meandrina</name>
    <dbReference type="NCBI Taxonomy" id="46732"/>
    <lineage>
        <taxon>Eukaryota</taxon>
        <taxon>Metazoa</taxon>
        <taxon>Cnidaria</taxon>
        <taxon>Anthozoa</taxon>
        <taxon>Hexacorallia</taxon>
        <taxon>Scleractinia</taxon>
        <taxon>Astrocoeniina</taxon>
        <taxon>Pocilloporidae</taxon>
        <taxon>Pocillopora</taxon>
    </lineage>
</organism>
<evidence type="ECO:0000313" key="1">
    <source>
        <dbReference type="EMBL" id="CAH3103154.1"/>
    </source>
</evidence>
<keyword evidence="2" id="KW-1185">Reference proteome</keyword>
<dbReference type="InterPro" id="IPR045860">
    <property type="entry name" value="Snake_toxin-like_sf"/>
</dbReference>
<reference evidence="1 2" key="1">
    <citation type="submission" date="2022-05" db="EMBL/GenBank/DDBJ databases">
        <authorList>
            <consortium name="Genoscope - CEA"/>
            <person name="William W."/>
        </authorList>
    </citation>
    <scope>NUCLEOTIDE SEQUENCE [LARGE SCALE GENOMIC DNA]</scope>
</reference>
<dbReference type="Gene3D" id="2.10.60.10">
    <property type="entry name" value="CD59"/>
    <property type="match status" value="1"/>
</dbReference>